<dbReference type="AlphaFoldDB" id="W0RQ51"/>
<organism evidence="2 3">
    <name type="scientific">Gemmatirosa kalamazoonensis</name>
    <dbReference type="NCBI Taxonomy" id="861299"/>
    <lineage>
        <taxon>Bacteria</taxon>
        <taxon>Pseudomonadati</taxon>
        <taxon>Gemmatimonadota</taxon>
        <taxon>Gemmatimonadia</taxon>
        <taxon>Gemmatimonadales</taxon>
        <taxon>Gemmatimonadaceae</taxon>
        <taxon>Gemmatirosa</taxon>
    </lineage>
</organism>
<name>W0RQ51_9BACT</name>
<protein>
    <submittedName>
        <fullName evidence="2">Uncharacterized protein</fullName>
    </submittedName>
</protein>
<accession>W0RQ51</accession>
<feature type="transmembrane region" description="Helical" evidence="1">
    <location>
        <begin position="34"/>
        <end position="51"/>
    </location>
</feature>
<keyword evidence="3" id="KW-1185">Reference proteome</keyword>
<gene>
    <name evidence="2" type="ORF">J421_5072</name>
</gene>
<reference evidence="2 3" key="1">
    <citation type="journal article" date="2014" name="Genome Announc.">
        <title>Genome Sequence and Methylome of Soil Bacterium Gemmatirosa kalamazoonensis KBS708T, a Member of the Rarely Cultivated Gemmatimonadetes Phylum.</title>
        <authorList>
            <person name="Debruyn J.M."/>
            <person name="Radosevich M."/>
            <person name="Wommack K.E."/>
            <person name="Polson S.W."/>
            <person name="Hauser L.J."/>
            <person name="Fawaz M.N."/>
            <person name="Korlach J."/>
            <person name="Tsai Y.C."/>
        </authorList>
    </citation>
    <scope>NUCLEOTIDE SEQUENCE [LARGE SCALE GENOMIC DNA]</scope>
    <source>
        <strain evidence="2 3">KBS708</strain>
        <plasmid evidence="3">Plasmid 1</plasmid>
    </source>
</reference>
<evidence type="ECO:0000256" key="1">
    <source>
        <dbReference type="SAM" id="Phobius"/>
    </source>
</evidence>
<dbReference type="EMBL" id="CP007129">
    <property type="protein sequence ID" value="AHG92607.1"/>
    <property type="molecule type" value="Genomic_DNA"/>
</dbReference>
<keyword evidence="1" id="KW-0472">Membrane</keyword>
<geneLocation type="plasmid" evidence="2 3">
    <name>1</name>
</geneLocation>
<dbReference type="HOGENOM" id="CLU_2897755_0_0_0"/>
<keyword evidence="1" id="KW-0812">Transmembrane</keyword>
<dbReference type="RefSeq" id="WP_025413939.1">
    <property type="nucleotide sequence ID" value="NZ_CP007129.1"/>
</dbReference>
<proteinExistence type="predicted"/>
<evidence type="ECO:0000313" key="2">
    <source>
        <dbReference type="EMBL" id="AHG92607.1"/>
    </source>
</evidence>
<dbReference type="InParanoid" id="W0RQ51"/>
<dbReference type="Proteomes" id="UP000019151">
    <property type="component" value="Plasmid 1"/>
</dbReference>
<keyword evidence="2" id="KW-0614">Plasmid</keyword>
<dbReference type="KEGG" id="gba:J421_5072"/>
<keyword evidence="1" id="KW-1133">Transmembrane helix</keyword>
<evidence type="ECO:0000313" key="3">
    <source>
        <dbReference type="Proteomes" id="UP000019151"/>
    </source>
</evidence>
<sequence length="62" mass="6912">MRESPASQRMTVFALFFGLSLLEALERRSWMTVGFWLAVALFFLLAGRRRAGAGDGSHPPDL</sequence>